<dbReference type="RefSeq" id="WP_076829624.1">
    <property type="nucleotide sequence ID" value="NZ_FAOZ01000020.1"/>
</dbReference>
<name>A0A0S4QTA9_9ACTN</name>
<accession>A0A0S4QTA9</accession>
<dbReference type="AlphaFoldDB" id="A0A0S4QTA9"/>
<feature type="domain" description="HTH tetR-type" evidence="6">
    <location>
        <begin position="22"/>
        <end position="82"/>
    </location>
</feature>
<dbReference type="Pfam" id="PF00440">
    <property type="entry name" value="TetR_N"/>
    <property type="match status" value="1"/>
</dbReference>
<dbReference type="PANTHER" id="PTHR30055:SF151">
    <property type="entry name" value="TRANSCRIPTIONAL REGULATORY PROTEIN"/>
    <property type="match status" value="1"/>
</dbReference>
<dbReference type="InterPro" id="IPR004111">
    <property type="entry name" value="Repressor_TetR_C"/>
</dbReference>
<evidence type="ECO:0000256" key="5">
    <source>
        <dbReference type="SAM" id="MobiDB-lite"/>
    </source>
</evidence>
<feature type="region of interest" description="Disordered" evidence="5">
    <location>
        <begin position="1"/>
        <end position="21"/>
    </location>
</feature>
<gene>
    <name evidence="7" type="ORF">Ga0074812_12046</name>
</gene>
<keyword evidence="3" id="KW-0804">Transcription</keyword>
<dbReference type="SUPFAM" id="SSF46689">
    <property type="entry name" value="Homeodomain-like"/>
    <property type="match status" value="1"/>
</dbReference>
<dbReference type="SUPFAM" id="SSF48498">
    <property type="entry name" value="Tetracyclin repressor-like, C-terminal domain"/>
    <property type="match status" value="1"/>
</dbReference>
<dbReference type="InterPro" id="IPR050109">
    <property type="entry name" value="HTH-type_TetR-like_transc_reg"/>
</dbReference>
<evidence type="ECO:0000256" key="4">
    <source>
        <dbReference type="PROSITE-ProRule" id="PRU00335"/>
    </source>
</evidence>
<evidence type="ECO:0000313" key="7">
    <source>
        <dbReference type="EMBL" id="CUU58548.1"/>
    </source>
</evidence>
<keyword evidence="8" id="KW-1185">Reference proteome</keyword>
<proteinExistence type="predicted"/>
<dbReference type="GO" id="GO:0045892">
    <property type="term" value="P:negative regulation of DNA-templated transcription"/>
    <property type="evidence" value="ECO:0007669"/>
    <property type="project" value="InterPro"/>
</dbReference>
<dbReference type="Gene3D" id="1.10.357.10">
    <property type="entry name" value="Tetracycline Repressor, domain 2"/>
    <property type="match status" value="1"/>
</dbReference>
<dbReference type="InterPro" id="IPR036271">
    <property type="entry name" value="Tet_transcr_reg_TetR-rel_C_sf"/>
</dbReference>
<dbReference type="InterPro" id="IPR009057">
    <property type="entry name" value="Homeodomain-like_sf"/>
</dbReference>
<protein>
    <submittedName>
        <fullName evidence="7">DNA-binding transcriptional regulator, AcrR family</fullName>
    </submittedName>
</protein>
<sequence>MSTAEVSSTRPACPRQASQRGTLSPERIVAVALEIADSDGLDAVSMRNVAAALGVGTMSLYTHVQDKDTLLVLMRDAQFAECLVEDTGPDWRTGFTRVARQTRESLLRHPWAVALGLRPALGPNRLRHMEQVLTIAAEITDDPTAQRTIIHAVDDLVIGCATQELAARAIGADVPRPHCGLRRRINADPTLRALLASGEFPHLARVLAESSPFAAKRFEQALTWLLDGIERTYQPDA</sequence>
<dbReference type="PROSITE" id="PS50977">
    <property type="entry name" value="HTH_TETR_2"/>
    <property type="match status" value="1"/>
</dbReference>
<dbReference type="GO" id="GO:0003700">
    <property type="term" value="F:DNA-binding transcription factor activity"/>
    <property type="evidence" value="ECO:0007669"/>
    <property type="project" value="TreeGrafter"/>
</dbReference>
<dbReference type="InterPro" id="IPR001647">
    <property type="entry name" value="HTH_TetR"/>
</dbReference>
<evidence type="ECO:0000259" key="6">
    <source>
        <dbReference type="PROSITE" id="PS50977"/>
    </source>
</evidence>
<organism evidence="7 8">
    <name type="scientific">Parafrankia irregularis</name>
    <dbReference type="NCBI Taxonomy" id="795642"/>
    <lineage>
        <taxon>Bacteria</taxon>
        <taxon>Bacillati</taxon>
        <taxon>Actinomycetota</taxon>
        <taxon>Actinomycetes</taxon>
        <taxon>Frankiales</taxon>
        <taxon>Frankiaceae</taxon>
        <taxon>Parafrankia</taxon>
    </lineage>
</organism>
<feature type="DNA-binding region" description="H-T-H motif" evidence="4">
    <location>
        <begin position="45"/>
        <end position="64"/>
    </location>
</feature>
<dbReference type="Proteomes" id="UP000198802">
    <property type="component" value="Unassembled WGS sequence"/>
</dbReference>
<keyword evidence="2 4" id="KW-0238">DNA-binding</keyword>
<evidence type="ECO:0000256" key="1">
    <source>
        <dbReference type="ARBA" id="ARBA00023015"/>
    </source>
</evidence>
<evidence type="ECO:0000313" key="8">
    <source>
        <dbReference type="Proteomes" id="UP000198802"/>
    </source>
</evidence>
<evidence type="ECO:0000256" key="3">
    <source>
        <dbReference type="ARBA" id="ARBA00023163"/>
    </source>
</evidence>
<keyword evidence="1" id="KW-0805">Transcription regulation</keyword>
<dbReference type="GO" id="GO:0000976">
    <property type="term" value="F:transcription cis-regulatory region binding"/>
    <property type="evidence" value="ECO:0007669"/>
    <property type="project" value="TreeGrafter"/>
</dbReference>
<reference evidence="8" key="1">
    <citation type="submission" date="2015-11" db="EMBL/GenBank/DDBJ databases">
        <authorList>
            <person name="Varghese N."/>
        </authorList>
    </citation>
    <scope>NUCLEOTIDE SEQUENCE [LARGE SCALE GENOMIC DNA]</scope>
    <source>
        <strain evidence="8">DSM 45899</strain>
    </source>
</reference>
<dbReference type="Pfam" id="PF02909">
    <property type="entry name" value="TetR_C_1"/>
    <property type="match status" value="1"/>
</dbReference>
<dbReference type="EMBL" id="FAOZ01000020">
    <property type="protein sequence ID" value="CUU58548.1"/>
    <property type="molecule type" value="Genomic_DNA"/>
</dbReference>
<dbReference type="Gene3D" id="1.10.10.60">
    <property type="entry name" value="Homeodomain-like"/>
    <property type="match status" value="1"/>
</dbReference>
<dbReference type="PANTHER" id="PTHR30055">
    <property type="entry name" value="HTH-TYPE TRANSCRIPTIONAL REGULATOR RUTR"/>
    <property type="match status" value="1"/>
</dbReference>
<evidence type="ECO:0000256" key="2">
    <source>
        <dbReference type="ARBA" id="ARBA00023125"/>
    </source>
</evidence>